<organism evidence="3 4">
    <name type="scientific">Panicum virgatum</name>
    <name type="common">Blackwell switchgrass</name>
    <dbReference type="NCBI Taxonomy" id="38727"/>
    <lineage>
        <taxon>Eukaryota</taxon>
        <taxon>Viridiplantae</taxon>
        <taxon>Streptophyta</taxon>
        <taxon>Embryophyta</taxon>
        <taxon>Tracheophyta</taxon>
        <taxon>Spermatophyta</taxon>
        <taxon>Magnoliopsida</taxon>
        <taxon>Liliopsida</taxon>
        <taxon>Poales</taxon>
        <taxon>Poaceae</taxon>
        <taxon>PACMAD clade</taxon>
        <taxon>Panicoideae</taxon>
        <taxon>Panicodae</taxon>
        <taxon>Paniceae</taxon>
        <taxon>Panicinae</taxon>
        <taxon>Panicum</taxon>
        <taxon>Panicum sect. Hiantes</taxon>
    </lineage>
</organism>
<dbReference type="InterPro" id="IPR045280">
    <property type="entry name" value="TIFY-like"/>
</dbReference>
<evidence type="ECO:0000259" key="2">
    <source>
        <dbReference type="PROSITE" id="PS51320"/>
    </source>
</evidence>
<keyword evidence="4" id="KW-1185">Reference proteome</keyword>
<sequence>MQQPSPSGAAAGGGGGEEDPFHDIVIPPEHLLPGLDDDDGRAYIGGGVVAAVAEKDERRWLAVVQPGGSDGWEKRLSMTYQGRAYVFDSVPPQKVETILMLLNGYELAPPQSSRPQPTHLVQPIVVPRDFDRTAAVSRYREKRKRARSSSTSRPTSPSGVKSPPGAREGSSCRQRRALESHRQ</sequence>
<dbReference type="GO" id="GO:0006355">
    <property type="term" value="P:regulation of DNA-templated transcription"/>
    <property type="evidence" value="ECO:0007669"/>
    <property type="project" value="InterPro"/>
</dbReference>
<feature type="compositionally biased region" description="Low complexity" evidence="1">
    <location>
        <begin position="148"/>
        <end position="158"/>
    </location>
</feature>
<comment type="caution">
    <text evidence="3">The sequence shown here is derived from an EMBL/GenBank/DDBJ whole genome shotgun (WGS) entry which is preliminary data.</text>
</comment>
<feature type="region of interest" description="Disordered" evidence="1">
    <location>
        <begin position="1"/>
        <end position="32"/>
    </location>
</feature>
<accession>A0A8T0PP99</accession>
<feature type="region of interest" description="Disordered" evidence="1">
    <location>
        <begin position="132"/>
        <end position="183"/>
    </location>
</feature>
<reference evidence="3" key="1">
    <citation type="submission" date="2020-05" db="EMBL/GenBank/DDBJ databases">
        <title>WGS assembly of Panicum virgatum.</title>
        <authorList>
            <person name="Lovell J.T."/>
            <person name="Jenkins J."/>
            <person name="Shu S."/>
            <person name="Juenger T.E."/>
            <person name="Schmutz J."/>
        </authorList>
    </citation>
    <scope>NUCLEOTIDE SEQUENCE</scope>
    <source>
        <strain evidence="3">AP13</strain>
    </source>
</reference>
<dbReference type="EMBL" id="CM029051">
    <property type="protein sequence ID" value="KAG2562748.1"/>
    <property type="molecule type" value="Genomic_DNA"/>
</dbReference>
<evidence type="ECO:0000313" key="3">
    <source>
        <dbReference type="EMBL" id="KAG2562748.1"/>
    </source>
</evidence>
<evidence type="ECO:0000313" key="4">
    <source>
        <dbReference type="Proteomes" id="UP000823388"/>
    </source>
</evidence>
<dbReference type="Pfam" id="PF06200">
    <property type="entry name" value="tify"/>
    <property type="match status" value="1"/>
</dbReference>
<dbReference type="AlphaFoldDB" id="A0A8T0PP99"/>
<dbReference type="InterPro" id="IPR010399">
    <property type="entry name" value="Tify_dom"/>
</dbReference>
<feature type="domain" description="Tify" evidence="2">
    <location>
        <begin position="69"/>
        <end position="104"/>
    </location>
</feature>
<dbReference type="PANTHER" id="PTHR46125">
    <property type="entry name" value="GATA TRANSCRIPTION FACTOR 28"/>
    <property type="match status" value="1"/>
</dbReference>
<name>A0A8T0PP99_PANVG</name>
<dbReference type="PANTHER" id="PTHR46125:SF23">
    <property type="entry name" value="OS11G0572901 PROTEIN"/>
    <property type="match status" value="1"/>
</dbReference>
<evidence type="ECO:0000256" key="1">
    <source>
        <dbReference type="SAM" id="MobiDB-lite"/>
    </source>
</evidence>
<proteinExistence type="predicted"/>
<dbReference type="PROSITE" id="PS51320">
    <property type="entry name" value="TIFY"/>
    <property type="match status" value="1"/>
</dbReference>
<protein>
    <recommendedName>
        <fullName evidence="2">Tify domain-containing protein</fullName>
    </recommendedName>
</protein>
<gene>
    <name evidence="3" type="ORF">PVAP13_8KG289600</name>
</gene>
<dbReference type="Proteomes" id="UP000823388">
    <property type="component" value="Chromosome 8K"/>
</dbReference>